<evidence type="ECO:0000256" key="3">
    <source>
        <dbReference type="ARBA" id="ARBA00022989"/>
    </source>
</evidence>
<feature type="transmembrane region" description="Helical" evidence="6">
    <location>
        <begin position="184"/>
        <end position="205"/>
    </location>
</feature>
<evidence type="ECO:0000256" key="4">
    <source>
        <dbReference type="ARBA" id="ARBA00023136"/>
    </source>
</evidence>
<comment type="similarity">
    <text evidence="5">Belongs to the SAT4 family.</text>
</comment>
<evidence type="ECO:0000256" key="5">
    <source>
        <dbReference type="ARBA" id="ARBA00038359"/>
    </source>
</evidence>
<feature type="transmembrane region" description="Helical" evidence="6">
    <location>
        <begin position="61"/>
        <end position="84"/>
    </location>
</feature>
<feature type="transmembrane region" description="Helical" evidence="6">
    <location>
        <begin position="104"/>
        <end position="128"/>
    </location>
</feature>
<dbReference type="PANTHER" id="PTHR33048">
    <property type="entry name" value="PTH11-LIKE INTEGRAL MEMBRANE PROTEIN (AFU_ORTHOLOGUE AFUA_5G11245)"/>
    <property type="match status" value="1"/>
</dbReference>
<protein>
    <recommendedName>
        <fullName evidence="7">Rhodopsin domain-containing protein</fullName>
    </recommendedName>
</protein>
<evidence type="ECO:0000256" key="2">
    <source>
        <dbReference type="ARBA" id="ARBA00022692"/>
    </source>
</evidence>
<feature type="transmembrane region" description="Helical" evidence="6">
    <location>
        <begin position="27"/>
        <end position="49"/>
    </location>
</feature>
<proteinExistence type="inferred from homology"/>
<dbReference type="InterPro" id="IPR049326">
    <property type="entry name" value="Rhodopsin_dom_fungi"/>
</dbReference>
<dbReference type="InterPro" id="IPR052337">
    <property type="entry name" value="SAT4-like"/>
</dbReference>
<sequence>MDLNSAFKKPPPGHVSNLEHPPNEAGLAYATLSVCLVTVTVFTWFRFFVKLWIMQKLHLEDYLIPFAWIAAIIHLACGFMIVQFAPIVHTWDITWLTFGRYLLWYRISSIFYNISIVIIKVAMLIQVLRIFVPRGARSKTFFIIHGLLWANVIYYVIIVFLMIFNCKPIQRAWKPWIAGKCMQIGLIAMSTAIVNLVGDLSILFLTQKVIWNLMRVERRQRLKLSVVFLAGIIPCAFAIMCLYYNDHQMNSTDFTRDSMYMTIACYGEIASGMFVLFLPVVPKFFAHLKSSPSFTLLSNKRSQRGTVISSVQGDATPGERKKSLFHISYTQKESEEKLQINVVNTVSVRSEVADHFGNDIDIELGQPRGVQMV</sequence>
<evidence type="ECO:0000256" key="1">
    <source>
        <dbReference type="ARBA" id="ARBA00004141"/>
    </source>
</evidence>
<organism evidence="8 9">
    <name type="scientific">Pseudopithomyces chartarum</name>
    <dbReference type="NCBI Taxonomy" id="1892770"/>
    <lineage>
        <taxon>Eukaryota</taxon>
        <taxon>Fungi</taxon>
        <taxon>Dikarya</taxon>
        <taxon>Ascomycota</taxon>
        <taxon>Pezizomycotina</taxon>
        <taxon>Dothideomycetes</taxon>
        <taxon>Pleosporomycetidae</taxon>
        <taxon>Pleosporales</taxon>
        <taxon>Massarineae</taxon>
        <taxon>Didymosphaeriaceae</taxon>
        <taxon>Pseudopithomyces</taxon>
    </lineage>
</organism>
<dbReference type="EMBL" id="WVTA01000003">
    <property type="protein sequence ID" value="KAK3214862.1"/>
    <property type="molecule type" value="Genomic_DNA"/>
</dbReference>
<feature type="transmembrane region" description="Helical" evidence="6">
    <location>
        <begin position="140"/>
        <end position="164"/>
    </location>
</feature>
<keyword evidence="9" id="KW-1185">Reference proteome</keyword>
<feature type="transmembrane region" description="Helical" evidence="6">
    <location>
        <begin position="226"/>
        <end position="245"/>
    </location>
</feature>
<evidence type="ECO:0000256" key="6">
    <source>
        <dbReference type="SAM" id="Phobius"/>
    </source>
</evidence>
<comment type="caution">
    <text evidence="8">The sequence shown here is derived from an EMBL/GenBank/DDBJ whole genome shotgun (WGS) entry which is preliminary data.</text>
</comment>
<dbReference type="AlphaFoldDB" id="A0AAN6M601"/>
<gene>
    <name evidence="8" type="ORF">GRF29_19g1492724</name>
</gene>
<reference evidence="8 9" key="1">
    <citation type="submission" date="2021-02" db="EMBL/GenBank/DDBJ databases">
        <title>Genome assembly of Pseudopithomyces chartarum.</title>
        <authorList>
            <person name="Jauregui R."/>
            <person name="Singh J."/>
            <person name="Voisey C."/>
        </authorList>
    </citation>
    <scope>NUCLEOTIDE SEQUENCE [LARGE SCALE GENOMIC DNA]</scope>
    <source>
        <strain evidence="8 9">AGR01</strain>
    </source>
</reference>
<feature type="transmembrane region" description="Helical" evidence="6">
    <location>
        <begin position="260"/>
        <end position="281"/>
    </location>
</feature>
<keyword evidence="3 6" id="KW-1133">Transmembrane helix</keyword>
<name>A0AAN6M601_9PLEO</name>
<comment type="subcellular location">
    <subcellularLocation>
        <location evidence="1">Membrane</location>
        <topology evidence="1">Multi-pass membrane protein</topology>
    </subcellularLocation>
</comment>
<evidence type="ECO:0000313" key="8">
    <source>
        <dbReference type="EMBL" id="KAK3214862.1"/>
    </source>
</evidence>
<keyword evidence="4 6" id="KW-0472">Membrane</keyword>
<feature type="domain" description="Rhodopsin" evidence="7">
    <location>
        <begin position="45"/>
        <end position="285"/>
    </location>
</feature>
<dbReference type="Proteomes" id="UP001280581">
    <property type="component" value="Unassembled WGS sequence"/>
</dbReference>
<evidence type="ECO:0000259" key="7">
    <source>
        <dbReference type="Pfam" id="PF20684"/>
    </source>
</evidence>
<dbReference type="PANTHER" id="PTHR33048:SF47">
    <property type="entry name" value="INTEGRAL MEMBRANE PROTEIN-RELATED"/>
    <property type="match status" value="1"/>
</dbReference>
<dbReference type="Pfam" id="PF20684">
    <property type="entry name" value="Fung_rhodopsin"/>
    <property type="match status" value="1"/>
</dbReference>
<dbReference type="GO" id="GO:0016020">
    <property type="term" value="C:membrane"/>
    <property type="evidence" value="ECO:0007669"/>
    <property type="project" value="UniProtKB-SubCell"/>
</dbReference>
<keyword evidence="2 6" id="KW-0812">Transmembrane</keyword>
<evidence type="ECO:0000313" key="9">
    <source>
        <dbReference type="Proteomes" id="UP001280581"/>
    </source>
</evidence>
<accession>A0AAN6M601</accession>